<protein>
    <recommendedName>
        <fullName evidence="1">BTB domain-containing protein</fullName>
    </recommendedName>
</protein>
<evidence type="ECO:0000313" key="3">
    <source>
        <dbReference type="Proteomes" id="UP000499080"/>
    </source>
</evidence>
<dbReference type="PROSITE" id="PS50097">
    <property type="entry name" value="BTB"/>
    <property type="match status" value="1"/>
</dbReference>
<evidence type="ECO:0000313" key="2">
    <source>
        <dbReference type="EMBL" id="GBO15108.1"/>
    </source>
</evidence>
<proteinExistence type="predicted"/>
<dbReference type="Pfam" id="PF07707">
    <property type="entry name" value="BACK"/>
    <property type="match status" value="1"/>
</dbReference>
<evidence type="ECO:0000259" key="1">
    <source>
        <dbReference type="PROSITE" id="PS50097"/>
    </source>
</evidence>
<gene>
    <name evidence="2" type="ORF">AVEN_218470_1</name>
</gene>
<dbReference type="SUPFAM" id="SSF54695">
    <property type="entry name" value="POZ domain"/>
    <property type="match status" value="1"/>
</dbReference>
<dbReference type="PANTHER" id="PTHR45774">
    <property type="entry name" value="BTB/POZ DOMAIN-CONTAINING"/>
    <property type="match status" value="1"/>
</dbReference>
<dbReference type="AlphaFoldDB" id="A0A4Y2UQF8"/>
<dbReference type="SMART" id="SM00225">
    <property type="entry name" value="BTB"/>
    <property type="match status" value="1"/>
</dbReference>
<dbReference type="InterPro" id="IPR011705">
    <property type="entry name" value="BACK"/>
</dbReference>
<dbReference type="Proteomes" id="UP000499080">
    <property type="component" value="Unassembled WGS sequence"/>
</dbReference>
<name>A0A4Y2UQF8_ARAVE</name>
<comment type="caution">
    <text evidence="2">The sequence shown here is derived from an EMBL/GenBank/DDBJ whole genome shotgun (WGS) entry which is preliminary data.</text>
</comment>
<dbReference type="OrthoDB" id="6434255at2759"/>
<dbReference type="InterPro" id="IPR011333">
    <property type="entry name" value="SKP1/BTB/POZ_sf"/>
</dbReference>
<dbReference type="CDD" id="cd18186">
    <property type="entry name" value="BTB_POZ_ZBTB_KLHL-like"/>
    <property type="match status" value="1"/>
</dbReference>
<dbReference type="EMBL" id="BGPR01039173">
    <property type="protein sequence ID" value="GBO15108.1"/>
    <property type="molecule type" value="Genomic_DNA"/>
</dbReference>
<keyword evidence="3" id="KW-1185">Reference proteome</keyword>
<dbReference type="Pfam" id="PF00651">
    <property type="entry name" value="BTB"/>
    <property type="match status" value="1"/>
</dbReference>
<sequence length="264" mass="30629">MSSHLVLNDQMSDVILKVSHSGYSWRFPAHSTLLCAKSQVFQEIIELRRDEFPPIINIMGVQPDTMLQLLRYVYTHEYPTEVTADLLSAAEKFRLTDLRERLEEMALQNLTIERACHLLESLEMREPLMEDCVVKATCMTVIESHAYVVFSSDLIFTFGKNTLLKLLESCRLNVPDEAVVFWGVWRWGRRYCSQNNRLLTEEALVEVLTDMLVRIRAIKFEIRTTITLLKLKSWCSNNEIILLSVSQCYGENFMVGDVRELPDQ</sequence>
<dbReference type="PANTHER" id="PTHR45774:SF3">
    <property type="entry name" value="BTB (POZ) DOMAIN-CONTAINING 2B-RELATED"/>
    <property type="match status" value="1"/>
</dbReference>
<feature type="domain" description="BTB" evidence="1">
    <location>
        <begin position="12"/>
        <end position="82"/>
    </location>
</feature>
<dbReference type="Gene3D" id="3.30.710.10">
    <property type="entry name" value="Potassium Channel Kv1.1, Chain A"/>
    <property type="match status" value="1"/>
</dbReference>
<organism evidence="2 3">
    <name type="scientific">Araneus ventricosus</name>
    <name type="common">Orbweaver spider</name>
    <name type="synonym">Epeira ventricosa</name>
    <dbReference type="NCBI Taxonomy" id="182803"/>
    <lineage>
        <taxon>Eukaryota</taxon>
        <taxon>Metazoa</taxon>
        <taxon>Ecdysozoa</taxon>
        <taxon>Arthropoda</taxon>
        <taxon>Chelicerata</taxon>
        <taxon>Arachnida</taxon>
        <taxon>Araneae</taxon>
        <taxon>Araneomorphae</taxon>
        <taxon>Entelegynae</taxon>
        <taxon>Araneoidea</taxon>
        <taxon>Araneidae</taxon>
        <taxon>Araneus</taxon>
    </lineage>
</organism>
<accession>A0A4Y2UQF8</accession>
<dbReference type="InterPro" id="IPR000210">
    <property type="entry name" value="BTB/POZ_dom"/>
</dbReference>
<reference evidence="2 3" key="1">
    <citation type="journal article" date="2019" name="Sci. Rep.">
        <title>Orb-weaving spider Araneus ventricosus genome elucidates the spidroin gene catalogue.</title>
        <authorList>
            <person name="Kono N."/>
            <person name="Nakamura H."/>
            <person name="Ohtoshi R."/>
            <person name="Moran D.A.P."/>
            <person name="Shinohara A."/>
            <person name="Yoshida Y."/>
            <person name="Fujiwara M."/>
            <person name="Mori M."/>
            <person name="Tomita M."/>
            <person name="Arakawa K."/>
        </authorList>
    </citation>
    <scope>NUCLEOTIDE SEQUENCE [LARGE SCALE GENOMIC DNA]</scope>
</reference>